<dbReference type="InterPro" id="IPR009081">
    <property type="entry name" value="PP-bd_ACP"/>
</dbReference>
<dbReference type="InterPro" id="IPR045851">
    <property type="entry name" value="AMP-bd_C_sf"/>
</dbReference>
<dbReference type="Pfam" id="PF00501">
    <property type="entry name" value="AMP-binding"/>
    <property type="match status" value="1"/>
</dbReference>
<dbReference type="PANTHER" id="PTHR22754:SF32">
    <property type="entry name" value="DISCO-INTERACTING PROTEIN 2"/>
    <property type="match status" value="1"/>
</dbReference>
<organism evidence="6 7">
    <name type="scientific">Streptomyces erythrogriseus</name>
    <dbReference type="NCBI Taxonomy" id="284027"/>
    <lineage>
        <taxon>Bacteria</taxon>
        <taxon>Bacillati</taxon>
        <taxon>Actinomycetota</taxon>
        <taxon>Actinomycetes</taxon>
        <taxon>Kitasatosporales</taxon>
        <taxon>Streptomycetaceae</taxon>
        <taxon>Streptomyces</taxon>
        <taxon>Streptomyces griseoincarnatus group</taxon>
    </lineage>
</organism>
<keyword evidence="2" id="KW-0596">Phosphopantetheine</keyword>
<name>A0ABN3W8T2_9ACTN</name>
<dbReference type="PANTHER" id="PTHR22754">
    <property type="entry name" value="DISCO-INTERACTING PROTEIN 2 DIP2 -RELATED"/>
    <property type="match status" value="1"/>
</dbReference>
<dbReference type="PROSITE" id="PS50075">
    <property type="entry name" value="CARRIER"/>
    <property type="match status" value="1"/>
</dbReference>
<reference evidence="6 7" key="1">
    <citation type="journal article" date="2019" name="Int. J. Syst. Evol. Microbiol.">
        <title>The Global Catalogue of Microorganisms (GCM) 10K type strain sequencing project: providing services to taxonomists for standard genome sequencing and annotation.</title>
        <authorList>
            <consortium name="The Broad Institute Genomics Platform"/>
            <consortium name="The Broad Institute Genome Sequencing Center for Infectious Disease"/>
            <person name="Wu L."/>
            <person name="Ma J."/>
        </authorList>
    </citation>
    <scope>NUCLEOTIDE SEQUENCE [LARGE SCALE GENOMIC DNA]</scope>
    <source>
        <strain evidence="6 7">JCM 9650</strain>
    </source>
</reference>
<keyword evidence="7" id="KW-1185">Reference proteome</keyword>
<evidence type="ECO:0000256" key="4">
    <source>
        <dbReference type="ARBA" id="ARBA00022598"/>
    </source>
</evidence>
<dbReference type="InterPro" id="IPR020845">
    <property type="entry name" value="AMP-binding_CS"/>
</dbReference>
<accession>A0ABN3W8T2</accession>
<dbReference type="SMART" id="SM00823">
    <property type="entry name" value="PKS_PP"/>
    <property type="match status" value="1"/>
</dbReference>
<dbReference type="Gene3D" id="1.10.1200.10">
    <property type="entry name" value="ACP-like"/>
    <property type="match status" value="1"/>
</dbReference>
<dbReference type="InterPro" id="IPR040097">
    <property type="entry name" value="FAAL/FAAC"/>
</dbReference>
<evidence type="ECO:0000256" key="2">
    <source>
        <dbReference type="ARBA" id="ARBA00022450"/>
    </source>
</evidence>
<dbReference type="InterPro" id="IPR036736">
    <property type="entry name" value="ACP-like_sf"/>
</dbReference>
<dbReference type="Gene3D" id="3.30.300.30">
    <property type="match status" value="1"/>
</dbReference>
<evidence type="ECO:0000313" key="6">
    <source>
        <dbReference type="EMBL" id="GAA2905609.1"/>
    </source>
</evidence>
<comment type="caution">
    <text evidence="6">The sequence shown here is derived from an EMBL/GenBank/DDBJ whole genome shotgun (WGS) entry which is preliminary data.</text>
</comment>
<dbReference type="SUPFAM" id="SSF47336">
    <property type="entry name" value="ACP-like"/>
    <property type="match status" value="1"/>
</dbReference>
<evidence type="ECO:0000256" key="3">
    <source>
        <dbReference type="ARBA" id="ARBA00022553"/>
    </source>
</evidence>
<feature type="domain" description="Carrier" evidence="5">
    <location>
        <begin position="565"/>
        <end position="640"/>
    </location>
</feature>
<dbReference type="Pfam" id="PF00550">
    <property type="entry name" value="PP-binding"/>
    <property type="match status" value="1"/>
</dbReference>
<dbReference type="InterPro" id="IPR000873">
    <property type="entry name" value="AMP-dep_synth/lig_dom"/>
</dbReference>
<dbReference type="InterPro" id="IPR042099">
    <property type="entry name" value="ANL_N_sf"/>
</dbReference>
<gene>
    <name evidence="6" type="ORF">GCM10010478_00010</name>
</gene>
<keyword evidence="3" id="KW-0597">Phosphoprotein</keyword>
<protein>
    <recommendedName>
        <fullName evidence="5">Carrier domain-containing protein</fullName>
    </recommendedName>
</protein>
<dbReference type="PROSITE" id="PS00455">
    <property type="entry name" value="AMP_BINDING"/>
    <property type="match status" value="1"/>
</dbReference>
<proteinExistence type="inferred from homology"/>
<evidence type="ECO:0000259" key="5">
    <source>
        <dbReference type="PROSITE" id="PS50075"/>
    </source>
</evidence>
<dbReference type="CDD" id="cd05931">
    <property type="entry name" value="FAAL"/>
    <property type="match status" value="1"/>
</dbReference>
<dbReference type="SUPFAM" id="SSF56801">
    <property type="entry name" value="Acetyl-CoA synthetase-like"/>
    <property type="match status" value="1"/>
</dbReference>
<dbReference type="EMBL" id="BAAAVA010000001">
    <property type="protein sequence ID" value="GAA2905609.1"/>
    <property type="molecule type" value="Genomic_DNA"/>
</dbReference>
<comment type="similarity">
    <text evidence="1">Belongs to the ATP-dependent AMP-binding enzyme family.</text>
</comment>
<dbReference type="Gene3D" id="3.40.50.12780">
    <property type="entry name" value="N-terminal domain of ligase-like"/>
    <property type="match status" value="1"/>
</dbReference>
<dbReference type="InterPro" id="IPR020806">
    <property type="entry name" value="PKS_PP-bd"/>
</dbReference>
<evidence type="ECO:0000256" key="1">
    <source>
        <dbReference type="ARBA" id="ARBA00006432"/>
    </source>
</evidence>
<sequence length="661" mass="70834">MPSPARPTLVHTLVTHAATRGDQTAYEYLHDDGRVDSLTYRELLARATKVAPRLRADSGNKGPALLLYPPGLDFVVAVWACFLAGVPAVPAYPPIFGSTDRIAARFTRMLEDSRAGTLLADPDVLGLFTAGMSPESMPRVLTLDDADTDNDDDATADGNPDADVLAGLLRTAAAPEDPALIQYTSGSTGQPKGVVLEHRNLLANIRAITDVFKLDETARVVSWLPPYHDMGLIGFILTPVHGAFPVRLMSPVHFLKNPLAWLRQISELGITHTGGPNFAYDLCDRRAASADLTGLDLSTWRLAFNGAEPIRPATLRRFADRFAPHGFRPEAFLPCYGLAEATLIVTGHHWTGPDDGVDEDGRVDCGPVIDGHTLVLVDPDTGTPVPEGAEGEIWISGPSISDGYWNSTGTTAGELFGVLDGTRRLRTGDLGRLRDGHLTVTGRRKDVLIQNGVNHHAHDLCTAATEDNPAVRPTAAAFAGSDDEVVIAVEVAGRNHDTAALAADIRTRVLTATGVRVHTVVLCPPRTIPRTTSGKVQHSLARTRHLEGSLGGTAVTATPVTATAEDTELLTLFLSSLFAAVCQVPSCGPDETLAAMGGDSLRAAEIAAVAEDALTLEVRVEDVLRAQTPRELTTRLARRWADHDMPYADALERVRTLMSRE</sequence>
<evidence type="ECO:0000313" key="7">
    <source>
        <dbReference type="Proteomes" id="UP001501423"/>
    </source>
</evidence>
<dbReference type="Proteomes" id="UP001501423">
    <property type="component" value="Unassembled WGS sequence"/>
</dbReference>
<keyword evidence="4" id="KW-0436">Ligase</keyword>
<dbReference type="RefSeq" id="WP_189364871.1">
    <property type="nucleotide sequence ID" value="NZ_BAAAVA010000001.1"/>
</dbReference>